<organism evidence="2 3">
    <name type="scientific">Kitasatospora viridis</name>
    <dbReference type="NCBI Taxonomy" id="281105"/>
    <lineage>
        <taxon>Bacteria</taxon>
        <taxon>Bacillati</taxon>
        <taxon>Actinomycetota</taxon>
        <taxon>Actinomycetes</taxon>
        <taxon>Kitasatosporales</taxon>
        <taxon>Streptomycetaceae</taxon>
        <taxon>Kitasatospora</taxon>
    </lineage>
</organism>
<evidence type="ECO:0008006" key="4">
    <source>
        <dbReference type="Google" id="ProtNLM"/>
    </source>
</evidence>
<proteinExistence type="predicted"/>
<dbReference type="OrthoDB" id="4202291at2"/>
<keyword evidence="3" id="KW-1185">Reference proteome</keyword>
<keyword evidence="1" id="KW-0472">Membrane</keyword>
<gene>
    <name evidence="2" type="ORF">FHX73_14129</name>
</gene>
<evidence type="ECO:0000313" key="3">
    <source>
        <dbReference type="Proteomes" id="UP000317940"/>
    </source>
</evidence>
<feature type="transmembrane region" description="Helical" evidence="1">
    <location>
        <begin position="12"/>
        <end position="31"/>
    </location>
</feature>
<feature type="transmembrane region" description="Helical" evidence="1">
    <location>
        <begin position="37"/>
        <end position="57"/>
    </location>
</feature>
<name>A0A561T6A8_9ACTN</name>
<feature type="transmembrane region" description="Helical" evidence="1">
    <location>
        <begin position="69"/>
        <end position="87"/>
    </location>
</feature>
<evidence type="ECO:0000256" key="1">
    <source>
        <dbReference type="SAM" id="Phobius"/>
    </source>
</evidence>
<comment type="caution">
    <text evidence="2">The sequence shown here is derived from an EMBL/GenBank/DDBJ whole genome shotgun (WGS) entry which is preliminary data.</text>
</comment>
<keyword evidence="1" id="KW-1133">Transmembrane helix</keyword>
<sequence>MSGQPRSVRRLVMGTAAVLLLTLGGVLGLILAQVYLASWAVTLLWIGYALLVTVGMLRLAGVESGCQSAFAVVLLAFVAWLPGASAATQLRLDLHGRTTEALVVDVQHSVVDRDQRWQATLHLPDGTPVPGPPLLDRSQLLHPGDTVRVVFDPDGTVAPRRPADVHPWQDTGWSLAFAVPLAAAVVWAGLRGRRGRKGR</sequence>
<dbReference type="Proteomes" id="UP000317940">
    <property type="component" value="Unassembled WGS sequence"/>
</dbReference>
<dbReference type="RefSeq" id="WP_145909938.1">
    <property type="nucleotide sequence ID" value="NZ_BAAAMZ010000017.1"/>
</dbReference>
<dbReference type="AlphaFoldDB" id="A0A561T6A8"/>
<accession>A0A561T6A8</accession>
<keyword evidence="1" id="KW-0812">Transmembrane</keyword>
<feature type="transmembrane region" description="Helical" evidence="1">
    <location>
        <begin position="171"/>
        <end position="190"/>
    </location>
</feature>
<protein>
    <recommendedName>
        <fullName evidence="4">DUF3592 domain-containing protein</fullName>
    </recommendedName>
</protein>
<reference evidence="2 3" key="1">
    <citation type="submission" date="2019-06" db="EMBL/GenBank/DDBJ databases">
        <title>Sequencing the genomes of 1000 actinobacteria strains.</title>
        <authorList>
            <person name="Klenk H.-P."/>
        </authorList>
    </citation>
    <scope>NUCLEOTIDE SEQUENCE [LARGE SCALE GENOMIC DNA]</scope>
    <source>
        <strain evidence="2 3">DSM 44826</strain>
    </source>
</reference>
<evidence type="ECO:0000313" key="2">
    <source>
        <dbReference type="EMBL" id="TWF82647.1"/>
    </source>
</evidence>
<dbReference type="EMBL" id="VIWT01000004">
    <property type="protein sequence ID" value="TWF82647.1"/>
    <property type="molecule type" value="Genomic_DNA"/>
</dbReference>